<dbReference type="InterPro" id="IPR019734">
    <property type="entry name" value="TPR_rpt"/>
</dbReference>
<dbReference type="GO" id="GO:0031297">
    <property type="term" value="P:replication fork processing"/>
    <property type="evidence" value="ECO:0007669"/>
    <property type="project" value="TreeGrafter"/>
</dbReference>
<dbReference type="PANTHER" id="PTHR46358">
    <property type="entry name" value="TONSOKU-LIKE PROTEIN"/>
    <property type="match status" value="1"/>
</dbReference>
<dbReference type="InterPro" id="IPR052311">
    <property type="entry name" value="MMS22L-TONSL_complex_comp"/>
</dbReference>
<accession>A0A671LHV5</accession>
<dbReference type="InterPro" id="IPR011990">
    <property type="entry name" value="TPR-like_helical_dom_sf"/>
</dbReference>
<dbReference type="GO" id="GO:0043596">
    <property type="term" value="C:nuclear replication fork"/>
    <property type="evidence" value="ECO:0007669"/>
    <property type="project" value="TreeGrafter"/>
</dbReference>
<keyword evidence="3" id="KW-0539">Nucleus</keyword>
<dbReference type="SMART" id="SM00028">
    <property type="entry name" value="TPR"/>
    <property type="match status" value="5"/>
</dbReference>
<reference evidence="4" key="2">
    <citation type="submission" date="2025-09" db="UniProtKB">
        <authorList>
            <consortium name="Ensembl"/>
        </authorList>
    </citation>
    <scope>IDENTIFICATION</scope>
</reference>
<evidence type="ECO:0000313" key="5">
    <source>
        <dbReference type="Proteomes" id="UP000472260"/>
    </source>
</evidence>
<dbReference type="Pfam" id="PF13181">
    <property type="entry name" value="TPR_8"/>
    <property type="match status" value="2"/>
</dbReference>
<dbReference type="Proteomes" id="UP000472260">
    <property type="component" value="Unassembled WGS sequence"/>
</dbReference>
<dbReference type="Pfam" id="PF13424">
    <property type="entry name" value="TPR_12"/>
    <property type="match status" value="1"/>
</dbReference>
<evidence type="ECO:0000256" key="3">
    <source>
        <dbReference type="ARBA" id="ARBA00023242"/>
    </source>
</evidence>
<keyword evidence="2" id="KW-0677">Repeat</keyword>
<evidence type="ECO:0000313" key="4">
    <source>
        <dbReference type="Ensembl" id="ENSSANP00000018768.1"/>
    </source>
</evidence>
<dbReference type="AlphaFoldDB" id="A0A671LHV5"/>
<sequence>SFFLHVFAVLQKAKSKAQSSNNLKEEASLCYQLGEVYTKAGKQRVKPLHRQELALSEILHDVIGSAVANRKIGECYAELGNIEAALKHQRLHLNLARSVHDAAEEQRALATIGRTYLFLFDSDNSRDSLKPAEDAFKKNLAIVDERLEGTVSSRELSEMKARLMLNLGCVYDGMKEPQRCSDFIRQSIYIAEKNNLLEDLYRANFNLGSIHFRNGQHSRAMRCFEQSKECARKMKDKFSESECVLIFWCISVQILLHLGDFAASRRSLKKAFYLGSQQPSDRETLTWCLTECVSDAAIRGCQLEQTATEVTDKFSHEAMDLSEQLGDLYCKVGCYNKALEAYQTQLACAEALGKPARELTVIHVSLAATYTDLRQHHRAVEHYRQELKLREVIVLCLSYGDARSQFQCCSELC</sequence>
<protein>
    <recommendedName>
        <fullName evidence="6">Tetratricopeptide repeat domain 24</fullName>
    </recommendedName>
</protein>
<reference evidence="4" key="1">
    <citation type="submission" date="2025-08" db="UniProtKB">
        <authorList>
            <consortium name="Ensembl"/>
        </authorList>
    </citation>
    <scope>IDENTIFICATION</scope>
</reference>
<organism evidence="4 5">
    <name type="scientific">Sinocyclocheilus anshuiensis</name>
    <dbReference type="NCBI Taxonomy" id="1608454"/>
    <lineage>
        <taxon>Eukaryota</taxon>
        <taxon>Metazoa</taxon>
        <taxon>Chordata</taxon>
        <taxon>Craniata</taxon>
        <taxon>Vertebrata</taxon>
        <taxon>Euteleostomi</taxon>
        <taxon>Actinopterygii</taxon>
        <taxon>Neopterygii</taxon>
        <taxon>Teleostei</taxon>
        <taxon>Ostariophysi</taxon>
        <taxon>Cypriniformes</taxon>
        <taxon>Cyprinidae</taxon>
        <taxon>Cyprininae</taxon>
        <taxon>Sinocyclocheilus</taxon>
    </lineage>
</organism>
<evidence type="ECO:0000256" key="1">
    <source>
        <dbReference type="ARBA" id="ARBA00004123"/>
    </source>
</evidence>
<dbReference type="SUPFAM" id="SSF48452">
    <property type="entry name" value="TPR-like"/>
    <property type="match status" value="2"/>
</dbReference>
<proteinExistence type="predicted"/>
<dbReference type="Gene3D" id="1.25.40.10">
    <property type="entry name" value="Tetratricopeptide repeat domain"/>
    <property type="match status" value="2"/>
</dbReference>
<keyword evidence="5" id="KW-1185">Reference proteome</keyword>
<dbReference type="GO" id="GO:0000724">
    <property type="term" value="P:double-strand break repair via homologous recombination"/>
    <property type="evidence" value="ECO:0007669"/>
    <property type="project" value="TreeGrafter"/>
</dbReference>
<evidence type="ECO:0000256" key="2">
    <source>
        <dbReference type="ARBA" id="ARBA00022737"/>
    </source>
</evidence>
<comment type="subcellular location">
    <subcellularLocation>
        <location evidence="1">Nucleus</location>
    </subcellularLocation>
</comment>
<dbReference type="PANTHER" id="PTHR46358:SF1">
    <property type="entry name" value="TONSOKU-LIKE PROTEIN"/>
    <property type="match status" value="1"/>
</dbReference>
<dbReference type="Ensembl" id="ENSSANT00000020031.1">
    <property type="protein sequence ID" value="ENSSANP00000018768.1"/>
    <property type="gene ID" value="ENSSANG00000009840.1"/>
</dbReference>
<name>A0A671LHV5_9TELE</name>
<evidence type="ECO:0008006" key="6">
    <source>
        <dbReference type="Google" id="ProtNLM"/>
    </source>
</evidence>